<reference evidence="2" key="1">
    <citation type="submission" date="2016-10" db="EMBL/GenBank/DDBJ databases">
        <authorList>
            <person name="Varghese N."/>
            <person name="Submissions S."/>
        </authorList>
    </citation>
    <scope>NUCLEOTIDE SEQUENCE [LARGE SCALE GENOMIC DNA]</scope>
    <source>
        <strain evidence="2">CGMCC 1.10783</strain>
    </source>
</reference>
<accession>A0A1G8ISK5</accession>
<dbReference type="RefSeq" id="WP_074586372.1">
    <property type="nucleotide sequence ID" value="NZ_FNEI01000001.1"/>
</dbReference>
<dbReference type="Proteomes" id="UP000182130">
    <property type="component" value="Unassembled WGS sequence"/>
</dbReference>
<evidence type="ECO:0000313" key="2">
    <source>
        <dbReference type="Proteomes" id="UP000182130"/>
    </source>
</evidence>
<evidence type="ECO:0000313" key="1">
    <source>
        <dbReference type="EMBL" id="SDI21853.1"/>
    </source>
</evidence>
<organism evidence="1 2">
    <name type="scientific">Arthrobacter cupressi</name>
    <dbReference type="NCBI Taxonomy" id="1045773"/>
    <lineage>
        <taxon>Bacteria</taxon>
        <taxon>Bacillati</taxon>
        <taxon>Actinomycetota</taxon>
        <taxon>Actinomycetes</taxon>
        <taxon>Micrococcales</taxon>
        <taxon>Micrococcaceae</taxon>
        <taxon>Arthrobacter</taxon>
    </lineage>
</organism>
<proteinExistence type="predicted"/>
<dbReference type="AlphaFoldDB" id="A0A1G8ISK5"/>
<dbReference type="EMBL" id="FNEI01000001">
    <property type="protein sequence ID" value="SDI21853.1"/>
    <property type="molecule type" value="Genomic_DNA"/>
</dbReference>
<protein>
    <submittedName>
        <fullName evidence="1">Uncharacterized protein</fullName>
    </submittedName>
</protein>
<gene>
    <name evidence="1" type="ORF">SAMN05216555_101340</name>
</gene>
<keyword evidence="2" id="KW-1185">Reference proteome</keyword>
<sequence>MSPDPDESTTTSPAVRWGLGAVLCALLAVSMTFTAAGNAAMIAGAVLCGAAACFAGYRAVSAARARS</sequence>
<name>A0A1G8ISK5_9MICC</name>